<evidence type="ECO:0008006" key="3">
    <source>
        <dbReference type="Google" id="ProtNLM"/>
    </source>
</evidence>
<dbReference type="RefSeq" id="WP_003078681.1">
    <property type="nucleotide sequence ID" value="NZ_AEUW02000001.1"/>
</dbReference>
<proteinExistence type="predicted"/>
<dbReference type="STRING" id="764298.STRMA_1902"/>
<sequence>MLSCDASRAFPANLGITGEVISTPGHSEDSVSLVLDSGEAVVGDLYPIAQVPLYDNPVLTETWQNLPAHHLETICYAHSLSDDISSTLSFK</sequence>
<evidence type="ECO:0000313" key="1">
    <source>
        <dbReference type="EMBL" id="EHJ51639.1"/>
    </source>
</evidence>
<keyword evidence="2" id="KW-1185">Reference proteome</keyword>
<organism evidence="1 2">
    <name type="scientific">Streptococcus macacae NCTC 11558</name>
    <dbReference type="NCBI Taxonomy" id="764298"/>
    <lineage>
        <taxon>Bacteria</taxon>
        <taxon>Bacillati</taxon>
        <taxon>Bacillota</taxon>
        <taxon>Bacilli</taxon>
        <taxon>Lactobacillales</taxon>
        <taxon>Streptococcaceae</taxon>
        <taxon>Streptococcus</taxon>
    </lineage>
</organism>
<reference evidence="1 2" key="1">
    <citation type="journal article" date="2014" name="Int. J. Syst. Evol. Microbiol.">
        <title>Phylogenomics and the dynamic genome evolution of the genus Streptococcus.</title>
        <authorList>
            <consortium name="The Broad Institute Genome Sequencing Platform"/>
            <person name="Richards V.P."/>
            <person name="Palmer S.R."/>
            <person name="Pavinski Bitar P.D."/>
            <person name="Qin X."/>
            <person name="Weinstock G.M."/>
            <person name="Highlander S.K."/>
            <person name="Town C.D."/>
            <person name="Burne R.A."/>
            <person name="Stanhope M.J."/>
        </authorList>
    </citation>
    <scope>NUCLEOTIDE SEQUENCE [LARGE SCALE GENOMIC DNA]</scope>
    <source>
        <strain evidence="1 2">NCTC 11558</strain>
    </source>
</reference>
<dbReference type="AlphaFoldDB" id="G5JWF6"/>
<dbReference type="SUPFAM" id="SSF56281">
    <property type="entry name" value="Metallo-hydrolase/oxidoreductase"/>
    <property type="match status" value="1"/>
</dbReference>
<comment type="caution">
    <text evidence="1">The sequence shown here is derived from an EMBL/GenBank/DDBJ whole genome shotgun (WGS) entry which is preliminary data.</text>
</comment>
<accession>G5JWF6</accession>
<gene>
    <name evidence="1" type="ORF">STRMA_1902</name>
</gene>
<protein>
    <recommendedName>
        <fullName evidence="3">Metallo-beta-lactamase domain protein</fullName>
    </recommendedName>
</protein>
<dbReference type="eggNOG" id="COG0491">
    <property type="taxonomic scope" value="Bacteria"/>
</dbReference>
<evidence type="ECO:0000313" key="2">
    <source>
        <dbReference type="Proteomes" id="UP000003573"/>
    </source>
</evidence>
<dbReference type="EMBL" id="AEUW02000001">
    <property type="protein sequence ID" value="EHJ51639.1"/>
    <property type="molecule type" value="Genomic_DNA"/>
</dbReference>
<dbReference type="InterPro" id="IPR036866">
    <property type="entry name" value="RibonucZ/Hydroxyglut_hydro"/>
</dbReference>
<dbReference type="Gene3D" id="3.60.15.10">
    <property type="entry name" value="Ribonuclease Z/Hydroxyacylglutathione hydrolase-like"/>
    <property type="match status" value="1"/>
</dbReference>
<name>G5JWF6_9STRE</name>
<dbReference type="Proteomes" id="UP000003573">
    <property type="component" value="Unassembled WGS sequence"/>
</dbReference>